<reference evidence="1 2" key="1">
    <citation type="submission" date="2016-10" db="EMBL/GenBank/DDBJ databases">
        <title>Systematic genetic and metabolomic analysis of Xenorhabdus and Photorhabdus spp., highlights the requirements for a dual symbiotic and pathogenic life style.</title>
        <authorList>
            <person name="Tobias N.J."/>
            <person name="Wolff H."/>
            <person name="Djahanschiri B."/>
            <person name="Pidot S.J."/>
            <person name="Stinear T.P."/>
            <person name="Ebersberger I."/>
            <person name="Bode H.B."/>
        </authorList>
    </citation>
    <scope>NUCLEOTIDE SEQUENCE [LARGE SCALE GENOMIC DNA]</scope>
    <source>
        <strain evidence="1 2">DSM 22392</strain>
    </source>
</reference>
<evidence type="ECO:0000313" key="1">
    <source>
        <dbReference type="EMBL" id="OTA14558.1"/>
    </source>
</evidence>
<protein>
    <submittedName>
        <fullName evidence="1">TrbM family protein</fullName>
    </submittedName>
</protein>
<dbReference type="AlphaFoldDB" id="A0A1Y2S9J3"/>
<sequence>MLSNMTRFQGIVQCPTEPGKVTGNSSGSECRSAEKTVFRINSFKKRHRFNPGKTFNLRKQFLGQCSSADPVAVSQILTKFGKIRE</sequence>
<name>A0A1Y2S9J3_9GAMM</name>
<gene>
    <name evidence="1" type="ORF">Xvie_03587</name>
</gene>
<dbReference type="Proteomes" id="UP000194350">
    <property type="component" value="Unassembled WGS sequence"/>
</dbReference>
<evidence type="ECO:0000313" key="2">
    <source>
        <dbReference type="Proteomes" id="UP000194350"/>
    </source>
</evidence>
<dbReference type="EMBL" id="MUBJ01000027">
    <property type="protein sequence ID" value="OTA14558.1"/>
    <property type="molecule type" value="Genomic_DNA"/>
</dbReference>
<organism evidence="1 2">
    <name type="scientific">Xenorhabdus vietnamensis</name>
    <dbReference type="NCBI Taxonomy" id="351656"/>
    <lineage>
        <taxon>Bacteria</taxon>
        <taxon>Pseudomonadati</taxon>
        <taxon>Pseudomonadota</taxon>
        <taxon>Gammaproteobacteria</taxon>
        <taxon>Enterobacterales</taxon>
        <taxon>Morganellaceae</taxon>
        <taxon>Xenorhabdus</taxon>
    </lineage>
</organism>
<proteinExistence type="predicted"/>
<keyword evidence="2" id="KW-1185">Reference proteome</keyword>
<comment type="caution">
    <text evidence="1">The sequence shown here is derived from an EMBL/GenBank/DDBJ whole genome shotgun (WGS) entry which is preliminary data.</text>
</comment>
<accession>A0A1Y2S9J3</accession>